<name>A0ACC1L695_9FUNG</name>
<keyword evidence="2" id="KW-1185">Reference proteome</keyword>
<dbReference type="EMBL" id="JANBUP010002211">
    <property type="protein sequence ID" value="KAJ2801362.1"/>
    <property type="molecule type" value="Genomic_DNA"/>
</dbReference>
<evidence type="ECO:0000313" key="1">
    <source>
        <dbReference type="EMBL" id="KAJ2801362.1"/>
    </source>
</evidence>
<sequence length="606" mass="67242">MGDNLLLTLEAQRTGDILPKTQLRGGDVVEIDEPNGGKAMKIYDSENDDDYLSGVILSISRDRVVLVINSKDAIPREWNRRLTIKMLVNDIPFRRTLNALCDLIELAHPRPHLHMVAFSGQKPKFVNPLLADSKMFDKSLNRSQRDAVRLALAVQEVAMIHGPPGTGKTHTLLEIIRQFVAEGKRILVCGPSNVSVDNLVERLGKLRTIPIVRIGHPARILPAAAEFGLDYQANNNHVDDRTYALQQEIDGLTAQLDLLSINAERSQVYSKIRTLNKRRQTLRPRTAYQIIANARVVLSTLSGAASNTLARNKAKFDVVIIDESTQATEAECWIAAQRAPKLILAGDHQQLPPTIKSVGDPKASRDSQRLQFTMFERLREKLGDKFCQMLTTQYRMHEDIMKVSSERLYGSQLVADKSVATHVLNDLAHVVANVDTKAPMVFIDTSGHDLLESHETAPSSSGGLPEPQTEIGSLANKGEAELAKDQVKRLILSGVPPTDIAVISPYSGQVRLLKLMIRDKYPGVEIGSVDGFQGREKEAVILSFVRSNRNSNIGFLRDYRRINVAVTRARRHLCVIADGNTVAAHDPFLKAFFEHLRKVALTCTPA</sequence>
<accession>A0ACC1L695</accession>
<organism evidence="1 2">
    <name type="scientific">Coemansia furcata</name>
    <dbReference type="NCBI Taxonomy" id="417177"/>
    <lineage>
        <taxon>Eukaryota</taxon>
        <taxon>Fungi</taxon>
        <taxon>Fungi incertae sedis</taxon>
        <taxon>Zoopagomycota</taxon>
        <taxon>Kickxellomycotina</taxon>
        <taxon>Kickxellomycetes</taxon>
        <taxon>Kickxellales</taxon>
        <taxon>Kickxellaceae</taxon>
        <taxon>Coemansia</taxon>
    </lineage>
</organism>
<proteinExistence type="predicted"/>
<evidence type="ECO:0000313" key="2">
    <source>
        <dbReference type="Proteomes" id="UP001140096"/>
    </source>
</evidence>
<protein>
    <submittedName>
        <fullName evidence="1">Uncharacterized protein</fullName>
    </submittedName>
</protein>
<gene>
    <name evidence="1" type="ORF">H4S07_004958</name>
</gene>
<comment type="caution">
    <text evidence="1">The sequence shown here is derived from an EMBL/GenBank/DDBJ whole genome shotgun (WGS) entry which is preliminary data.</text>
</comment>
<dbReference type="Proteomes" id="UP001140096">
    <property type="component" value="Unassembled WGS sequence"/>
</dbReference>
<reference evidence="1" key="1">
    <citation type="submission" date="2022-07" db="EMBL/GenBank/DDBJ databases">
        <title>Phylogenomic reconstructions and comparative analyses of Kickxellomycotina fungi.</title>
        <authorList>
            <person name="Reynolds N.K."/>
            <person name="Stajich J.E."/>
            <person name="Barry K."/>
            <person name="Grigoriev I.V."/>
            <person name="Crous P."/>
            <person name="Smith M.E."/>
        </authorList>
    </citation>
    <scope>NUCLEOTIDE SEQUENCE</scope>
    <source>
        <strain evidence="1">CBS 102833</strain>
    </source>
</reference>